<dbReference type="InterPro" id="IPR029052">
    <property type="entry name" value="Metallo-depent_PP-like"/>
</dbReference>
<comment type="caution">
    <text evidence="9">The sequence shown here is derived from an EMBL/GenBank/DDBJ whole genome shotgun (WGS) entry which is preliminary data.</text>
</comment>
<name>A0A8H6ZXT0_PLEOS</name>
<keyword evidence="4" id="KW-0378">Hydrolase</keyword>
<evidence type="ECO:0000256" key="5">
    <source>
        <dbReference type="ARBA" id="ARBA00022912"/>
    </source>
</evidence>
<dbReference type="VEuPathDB" id="FungiDB:PC9H_005801"/>
<dbReference type="SUPFAM" id="SSF56300">
    <property type="entry name" value="Metallo-dependent phosphatases"/>
    <property type="match status" value="1"/>
</dbReference>
<evidence type="ECO:0000256" key="1">
    <source>
        <dbReference type="ARBA" id="ARBA00001936"/>
    </source>
</evidence>
<dbReference type="AlphaFoldDB" id="A0A8H6ZXT0"/>
<dbReference type="Gene3D" id="3.60.21.10">
    <property type="match status" value="1"/>
</dbReference>
<dbReference type="GO" id="GO:0005737">
    <property type="term" value="C:cytoplasm"/>
    <property type="evidence" value="ECO:0007669"/>
    <property type="project" value="TreeGrafter"/>
</dbReference>
<evidence type="ECO:0000256" key="7">
    <source>
        <dbReference type="ARBA" id="ARBA00047761"/>
    </source>
</evidence>
<dbReference type="PANTHER" id="PTHR11668:SF300">
    <property type="entry name" value="SERINE_THREONINE-PROTEIN PHOSPHATASE"/>
    <property type="match status" value="1"/>
</dbReference>
<comment type="catalytic activity">
    <reaction evidence="7">
        <text>O-phospho-L-seryl-[protein] + H2O = L-seryl-[protein] + phosphate</text>
        <dbReference type="Rhea" id="RHEA:20629"/>
        <dbReference type="Rhea" id="RHEA-COMP:9863"/>
        <dbReference type="Rhea" id="RHEA-COMP:11604"/>
        <dbReference type="ChEBI" id="CHEBI:15377"/>
        <dbReference type="ChEBI" id="CHEBI:29999"/>
        <dbReference type="ChEBI" id="CHEBI:43474"/>
        <dbReference type="ChEBI" id="CHEBI:83421"/>
        <dbReference type="EC" id="3.1.3.16"/>
    </reaction>
</comment>
<comment type="catalytic activity">
    <reaction evidence="8">
        <text>O-phospho-L-threonyl-[protein] + H2O = L-threonyl-[protein] + phosphate</text>
        <dbReference type="Rhea" id="RHEA:47004"/>
        <dbReference type="Rhea" id="RHEA-COMP:11060"/>
        <dbReference type="Rhea" id="RHEA-COMP:11605"/>
        <dbReference type="ChEBI" id="CHEBI:15377"/>
        <dbReference type="ChEBI" id="CHEBI:30013"/>
        <dbReference type="ChEBI" id="CHEBI:43474"/>
        <dbReference type="ChEBI" id="CHEBI:61977"/>
        <dbReference type="EC" id="3.1.3.16"/>
    </reaction>
</comment>
<evidence type="ECO:0000313" key="9">
    <source>
        <dbReference type="EMBL" id="KAF7433835.1"/>
    </source>
</evidence>
<evidence type="ECO:0000313" key="10">
    <source>
        <dbReference type="Proteomes" id="UP000623687"/>
    </source>
</evidence>
<dbReference type="Proteomes" id="UP000623687">
    <property type="component" value="Unassembled WGS sequence"/>
</dbReference>
<organism evidence="9 10">
    <name type="scientific">Pleurotus ostreatus</name>
    <name type="common">Oyster mushroom</name>
    <name type="synonym">White-rot fungus</name>
    <dbReference type="NCBI Taxonomy" id="5322"/>
    <lineage>
        <taxon>Eukaryota</taxon>
        <taxon>Fungi</taxon>
        <taxon>Dikarya</taxon>
        <taxon>Basidiomycota</taxon>
        <taxon>Agaricomycotina</taxon>
        <taxon>Agaricomycetes</taxon>
        <taxon>Agaricomycetidae</taxon>
        <taxon>Agaricales</taxon>
        <taxon>Pleurotineae</taxon>
        <taxon>Pleurotaceae</taxon>
        <taxon>Pleurotus</taxon>
    </lineage>
</organism>
<keyword evidence="10" id="KW-1185">Reference proteome</keyword>
<evidence type="ECO:0000256" key="2">
    <source>
        <dbReference type="ARBA" id="ARBA00013081"/>
    </source>
</evidence>
<accession>A0A8H6ZXT0</accession>
<gene>
    <name evidence="9" type="primary">PP1_1</name>
    <name evidence="9" type="ORF">PC9H_005801</name>
</gene>
<dbReference type="EC" id="3.1.3.16" evidence="2"/>
<evidence type="ECO:0000256" key="8">
    <source>
        <dbReference type="ARBA" id="ARBA00048336"/>
    </source>
</evidence>
<dbReference type="GO" id="GO:0004722">
    <property type="term" value="F:protein serine/threonine phosphatase activity"/>
    <property type="evidence" value="ECO:0007669"/>
    <property type="project" value="UniProtKB-EC"/>
</dbReference>
<dbReference type="InterPro" id="IPR006186">
    <property type="entry name" value="Ser/Thr-sp_prot-phosphatase"/>
</dbReference>
<dbReference type="EMBL" id="JACETU010000003">
    <property type="protein sequence ID" value="KAF7433835.1"/>
    <property type="molecule type" value="Genomic_DNA"/>
</dbReference>
<dbReference type="GO" id="GO:0046872">
    <property type="term" value="F:metal ion binding"/>
    <property type="evidence" value="ECO:0007669"/>
    <property type="project" value="UniProtKB-KW"/>
</dbReference>
<dbReference type="RefSeq" id="XP_036633862.1">
    <property type="nucleotide sequence ID" value="XM_036775360.1"/>
</dbReference>
<dbReference type="PANTHER" id="PTHR11668">
    <property type="entry name" value="SERINE/THREONINE PROTEIN PHOSPHATASE"/>
    <property type="match status" value="1"/>
</dbReference>
<keyword evidence="6" id="KW-0464">Manganese</keyword>
<keyword evidence="5" id="KW-0904">Protein phosphatase</keyword>
<dbReference type="GeneID" id="59375619"/>
<dbReference type="OrthoDB" id="1930084at2759"/>
<dbReference type="GO" id="GO:0007346">
    <property type="term" value="P:regulation of mitotic cell cycle"/>
    <property type="evidence" value="ECO:0007669"/>
    <property type="project" value="TreeGrafter"/>
</dbReference>
<dbReference type="GO" id="GO:0005634">
    <property type="term" value="C:nucleus"/>
    <property type="evidence" value="ECO:0007669"/>
    <property type="project" value="TreeGrafter"/>
</dbReference>
<reference evidence="9" key="1">
    <citation type="submission" date="2019-07" db="EMBL/GenBank/DDBJ databases">
        <authorList>
            <person name="Palmer J.M."/>
        </authorList>
    </citation>
    <scope>NUCLEOTIDE SEQUENCE</scope>
    <source>
        <strain evidence="9">PC9</strain>
    </source>
</reference>
<dbReference type="GO" id="GO:0007059">
    <property type="term" value="P:chromosome segregation"/>
    <property type="evidence" value="ECO:0007669"/>
    <property type="project" value="TreeGrafter"/>
</dbReference>
<proteinExistence type="predicted"/>
<comment type="cofactor">
    <cofactor evidence="1">
        <name>Mn(2+)</name>
        <dbReference type="ChEBI" id="CHEBI:29035"/>
    </cofactor>
</comment>
<evidence type="ECO:0000256" key="6">
    <source>
        <dbReference type="ARBA" id="ARBA00023211"/>
    </source>
</evidence>
<dbReference type="InterPro" id="IPR050341">
    <property type="entry name" value="PP1_catalytic_subunit"/>
</dbReference>
<sequence length="141" mass="15549">MLNASCVKTSVLAGPPKLASSNDWKVRNNSSHRQQSRELVSDWFYVRCFLSASLKKIRQALTRGESMHAQPIGGPQAEVVEDGYEFFAKRHLVTLFSAPNYCGEFDNAGAMVSVDETLLCSFQILKPAGRKPNTPNTLTAV</sequence>
<evidence type="ECO:0000256" key="3">
    <source>
        <dbReference type="ARBA" id="ARBA00022723"/>
    </source>
</evidence>
<dbReference type="PRINTS" id="PR00114">
    <property type="entry name" value="STPHPHTASE"/>
</dbReference>
<keyword evidence="3" id="KW-0479">Metal-binding</keyword>
<protein>
    <recommendedName>
        <fullName evidence="2">protein-serine/threonine phosphatase</fullName>
        <ecNumber evidence="2">3.1.3.16</ecNumber>
    </recommendedName>
</protein>
<evidence type="ECO:0000256" key="4">
    <source>
        <dbReference type="ARBA" id="ARBA00022801"/>
    </source>
</evidence>